<dbReference type="PROSITE" id="PS00606">
    <property type="entry name" value="KS3_1"/>
    <property type="match status" value="1"/>
</dbReference>
<dbReference type="PANTHER" id="PTHR11712">
    <property type="entry name" value="POLYKETIDE SYNTHASE-RELATED"/>
    <property type="match status" value="1"/>
</dbReference>
<dbReference type="InterPro" id="IPR014030">
    <property type="entry name" value="Ketoacyl_synth_N"/>
</dbReference>
<dbReference type="NCBIfam" id="NF004970">
    <property type="entry name" value="PRK06333.1"/>
    <property type="match status" value="1"/>
</dbReference>
<comment type="pathway">
    <text evidence="1 11">Lipid metabolism; fatty acid biosynthesis.</text>
</comment>
<evidence type="ECO:0000256" key="6">
    <source>
        <dbReference type="ARBA" id="ARBA00022679"/>
    </source>
</evidence>
<dbReference type="PIRSF" id="PIRSF000447">
    <property type="entry name" value="KAS_II"/>
    <property type="match status" value="1"/>
</dbReference>
<evidence type="ECO:0000256" key="13">
    <source>
        <dbReference type="RuleBase" id="RU003694"/>
    </source>
</evidence>
<dbReference type="AlphaFoldDB" id="A0A0F5PY49"/>
<evidence type="ECO:0000256" key="1">
    <source>
        <dbReference type="ARBA" id="ARBA00005194"/>
    </source>
</evidence>
<keyword evidence="8" id="KW-0443">Lipid metabolism</keyword>
<evidence type="ECO:0000259" key="14">
    <source>
        <dbReference type="PROSITE" id="PS52004"/>
    </source>
</evidence>
<dbReference type="SMART" id="SM00825">
    <property type="entry name" value="PKS_KS"/>
    <property type="match status" value="1"/>
</dbReference>
<evidence type="ECO:0000256" key="11">
    <source>
        <dbReference type="PIRNR" id="PIRNR000447"/>
    </source>
</evidence>
<feature type="active site" description="For beta-ketoacyl synthase activity" evidence="12">
    <location>
        <position position="176"/>
    </location>
</feature>
<organism evidence="16 18">
    <name type="scientific">Devosia psychrophila</name>
    <dbReference type="NCBI Taxonomy" id="728005"/>
    <lineage>
        <taxon>Bacteria</taxon>
        <taxon>Pseudomonadati</taxon>
        <taxon>Pseudomonadota</taxon>
        <taxon>Alphaproteobacteria</taxon>
        <taxon>Hyphomicrobiales</taxon>
        <taxon>Devosiaceae</taxon>
        <taxon>Devosia</taxon>
    </lineage>
</organism>
<comment type="similarity">
    <text evidence="2 11 13">Belongs to the thiolase-like superfamily. Beta-ketoacyl-ACP synthases family.</text>
</comment>
<dbReference type="InterPro" id="IPR018201">
    <property type="entry name" value="Ketoacyl_synth_AS"/>
</dbReference>
<dbReference type="Pfam" id="PF00109">
    <property type="entry name" value="ketoacyl-synt"/>
    <property type="match status" value="1"/>
</dbReference>
<evidence type="ECO:0000313" key="17">
    <source>
        <dbReference type="Proteomes" id="UP000033519"/>
    </source>
</evidence>
<dbReference type="FunFam" id="3.40.47.10:FF:000018">
    <property type="entry name" value="3-oxoacyl-[acyl-carrier-protein] synthase 2"/>
    <property type="match status" value="1"/>
</dbReference>
<evidence type="ECO:0000256" key="5">
    <source>
        <dbReference type="ARBA" id="ARBA00022516"/>
    </source>
</evidence>
<evidence type="ECO:0000313" key="18">
    <source>
        <dbReference type="Proteomes" id="UP000182258"/>
    </source>
</evidence>
<dbReference type="PROSITE" id="PS52004">
    <property type="entry name" value="KS3_2"/>
    <property type="match status" value="1"/>
</dbReference>
<keyword evidence="7" id="KW-0276">Fatty acid metabolism</keyword>
<sequence length="428" mass="43440">MLKPDPTDPIVVTGMGAVSPLGVGVETLWQGLVTGRSGIVHNDRFDTSDFVSQIAGLVPVKPADPNGFDPADFIDGKEIKKMDLFIQYAIGAASEALDQAGWHPTELQDQLATATIIGTGVGGSPVMARAVEIIQTKGPRRLSPFTIPSFLANLAAGWLSILHSFRGPIGTPVTACAASAQAIGDGMRLIMTGEAEVAVVGGAEGSVDPISVGGFGASRALSASYADAPHKASRPFDKGHDGFVLSEGAAVLVIEKLSHARARGAVPLAVLAGYGTSADAYHLTAGSPDGAGAQVAMRNALTMAGIDQSQVGYVNAHATSTAVGDTAEIAGISAVFPGRGKDLAVSSTKSATGHLLGAAGALEAIISIKALREGLLPPTINLEDPAEDANVFDLVANTAKPKAIEYALSNSFGFGGVNAALVFGKAPS</sequence>
<dbReference type="RefSeq" id="WP_046170397.1">
    <property type="nucleotide sequence ID" value="NZ_FOMB01000007.1"/>
</dbReference>
<keyword evidence="6 11" id="KW-0808">Transferase</keyword>
<dbReference type="Proteomes" id="UP000182258">
    <property type="component" value="Unassembled WGS sequence"/>
</dbReference>
<dbReference type="EMBL" id="LAPV01000086">
    <property type="protein sequence ID" value="KKC33563.1"/>
    <property type="molecule type" value="Genomic_DNA"/>
</dbReference>
<reference evidence="16 18" key="2">
    <citation type="submission" date="2016-10" db="EMBL/GenBank/DDBJ databases">
        <authorList>
            <person name="de Groot N.N."/>
        </authorList>
    </citation>
    <scope>NUCLEOTIDE SEQUENCE [LARGE SCALE GENOMIC DNA]</scope>
    <source>
        <strain evidence="16 18">CGMCC 1.10210</strain>
    </source>
</reference>
<dbReference type="UniPathway" id="UPA00094"/>
<evidence type="ECO:0000313" key="15">
    <source>
        <dbReference type="EMBL" id="KKC33563.1"/>
    </source>
</evidence>
<dbReference type="PANTHER" id="PTHR11712:SF321">
    <property type="entry name" value="3-OXOACYL-[ACYL-CARRIER-PROTEIN] SYNTHASE 2"/>
    <property type="match status" value="1"/>
</dbReference>
<dbReference type="InterPro" id="IPR020841">
    <property type="entry name" value="PKS_Beta-ketoAc_synthase_dom"/>
</dbReference>
<evidence type="ECO:0000256" key="10">
    <source>
        <dbReference type="ARBA" id="ARBA00023315"/>
    </source>
</evidence>
<keyword evidence="9 11" id="KW-0275">Fatty acid biosynthesis</keyword>
<dbReference type="InterPro" id="IPR014031">
    <property type="entry name" value="Ketoacyl_synth_C"/>
</dbReference>
<evidence type="ECO:0000256" key="2">
    <source>
        <dbReference type="ARBA" id="ARBA00008467"/>
    </source>
</evidence>
<accession>A0A0F5PY49</accession>
<name>A0A0F5PY49_9HYPH</name>
<comment type="function">
    <text evidence="11">Involved in the type II fatty acid elongation cycle. Catalyzes the elongation of a wide range of acyl-ACP by the addition of two carbons from malonyl-ACP to an acyl acceptor. Can efficiently catalyze the conversion of palmitoleoyl-ACP (cis-hexadec-9-enoyl-ACP) to cis-vaccenoyl-ACP (cis-octadec-11-enoyl-ACP), an essential step in the thermal regulation of fatty acid composition.</text>
</comment>
<evidence type="ECO:0000256" key="7">
    <source>
        <dbReference type="ARBA" id="ARBA00022832"/>
    </source>
</evidence>
<dbReference type="PATRIC" id="fig|728005.3.peg.4028"/>
<reference evidence="15 17" key="1">
    <citation type="submission" date="2015-03" db="EMBL/GenBank/DDBJ databases">
        <authorList>
            <person name="Lepp D."/>
            <person name="Hassan Y.I."/>
            <person name="Li X.-Z."/>
            <person name="Zhou T."/>
        </authorList>
    </citation>
    <scope>NUCLEOTIDE SEQUENCE [LARGE SCALE GENOMIC DNA]</scope>
    <source>
        <strain evidence="15 17">Cr7-05</strain>
    </source>
</reference>
<evidence type="ECO:0000256" key="9">
    <source>
        <dbReference type="ARBA" id="ARBA00023160"/>
    </source>
</evidence>
<dbReference type="Pfam" id="PF02801">
    <property type="entry name" value="Ketoacyl-synt_C"/>
    <property type="match status" value="1"/>
</dbReference>
<evidence type="ECO:0000256" key="4">
    <source>
        <dbReference type="ARBA" id="ARBA00014657"/>
    </source>
</evidence>
<evidence type="ECO:0000256" key="12">
    <source>
        <dbReference type="PIRSR" id="PIRSR000447-1"/>
    </source>
</evidence>
<evidence type="ECO:0000313" key="16">
    <source>
        <dbReference type="EMBL" id="SFC58955.1"/>
    </source>
</evidence>
<evidence type="ECO:0000256" key="8">
    <source>
        <dbReference type="ARBA" id="ARBA00023098"/>
    </source>
</evidence>
<dbReference type="STRING" id="728005.SAMN04488059_10791"/>
<dbReference type="GO" id="GO:0004315">
    <property type="term" value="F:3-oxoacyl-[acyl-carrier-protein] synthase activity"/>
    <property type="evidence" value="ECO:0007669"/>
    <property type="project" value="UniProtKB-UniRule"/>
</dbReference>
<feature type="domain" description="Ketosynthase family 3 (KS3)" evidence="14">
    <location>
        <begin position="7"/>
        <end position="425"/>
    </location>
</feature>
<keyword evidence="5 11" id="KW-0444">Lipid biosynthesis</keyword>
<dbReference type="OrthoDB" id="9808669at2"/>
<dbReference type="SUPFAM" id="SSF53901">
    <property type="entry name" value="Thiolase-like"/>
    <property type="match status" value="2"/>
</dbReference>
<evidence type="ECO:0000256" key="3">
    <source>
        <dbReference type="ARBA" id="ARBA00012356"/>
    </source>
</evidence>
<keyword evidence="17" id="KW-1185">Reference proteome</keyword>
<proteinExistence type="inferred from homology"/>
<protein>
    <recommendedName>
        <fullName evidence="4 11">3-oxoacyl-[acyl-carrier-protein] synthase 2</fullName>
        <ecNumber evidence="3 11">2.3.1.179</ecNumber>
    </recommendedName>
</protein>
<dbReference type="InterPro" id="IPR016039">
    <property type="entry name" value="Thiolase-like"/>
</dbReference>
<dbReference type="InterPro" id="IPR017568">
    <property type="entry name" value="3-oxoacyl-ACP_synth-2"/>
</dbReference>
<dbReference type="NCBIfam" id="TIGR03150">
    <property type="entry name" value="fabF"/>
    <property type="match status" value="1"/>
</dbReference>
<comment type="catalytic activity">
    <reaction evidence="11">
        <text>(9Z)-hexadecenoyl-[ACP] + malonyl-[ACP] + H(+) = 3-oxo-(11Z)-octadecenoyl-[ACP] + holo-[ACP] + CO2</text>
        <dbReference type="Rhea" id="RHEA:55040"/>
        <dbReference type="Rhea" id="RHEA-COMP:9623"/>
        <dbReference type="Rhea" id="RHEA-COMP:9685"/>
        <dbReference type="Rhea" id="RHEA-COMP:10800"/>
        <dbReference type="Rhea" id="RHEA-COMP:14074"/>
        <dbReference type="ChEBI" id="CHEBI:15378"/>
        <dbReference type="ChEBI" id="CHEBI:16526"/>
        <dbReference type="ChEBI" id="CHEBI:64479"/>
        <dbReference type="ChEBI" id="CHEBI:78449"/>
        <dbReference type="ChEBI" id="CHEBI:83989"/>
        <dbReference type="ChEBI" id="CHEBI:138538"/>
        <dbReference type="EC" id="2.3.1.179"/>
    </reaction>
</comment>
<dbReference type="GO" id="GO:0005829">
    <property type="term" value="C:cytosol"/>
    <property type="evidence" value="ECO:0007669"/>
    <property type="project" value="TreeGrafter"/>
</dbReference>
<dbReference type="Proteomes" id="UP000033519">
    <property type="component" value="Unassembled WGS sequence"/>
</dbReference>
<dbReference type="EC" id="2.3.1.179" evidence="3 11"/>
<comment type="catalytic activity">
    <reaction evidence="11">
        <text>a fatty acyl-[ACP] + malonyl-[ACP] + H(+) = a 3-oxoacyl-[ACP] + holo-[ACP] + CO2</text>
        <dbReference type="Rhea" id="RHEA:22836"/>
        <dbReference type="Rhea" id="RHEA-COMP:9623"/>
        <dbReference type="Rhea" id="RHEA-COMP:9685"/>
        <dbReference type="Rhea" id="RHEA-COMP:9916"/>
        <dbReference type="Rhea" id="RHEA-COMP:14125"/>
        <dbReference type="ChEBI" id="CHEBI:15378"/>
        <dbReference type="ChEBI" id="CHEBI:16526"/>
        <dbReference type="ChEBI" id="CHEBI:64479"/>
        <dbReference type="ChEBI" id="CHEBI:78449"/>
        <dbReference type="ChEBI" id="CHEBI:78776"/>
        <dbReference type="ChEBI" id="CHEBI:138651"/>
    </reaction>
</comment>
<dbReference type="GO" id="GO:0006633">
    <property type="term" value="P:fatty acid biosynthetic process"/>
    <property type="evidence" value="ECO:0007669"/>
    <property type="project" value="UniProtKB-UniRule"/>
</dbReference>
<dbReference type="InterPro" id="IPR000794">
    <property type="entry name" value="Beta-ketoacyl_synthase"/>
</dbReference>
<dbReference type="EMBL" id="FOMB01000007">
    <property type="protein sequence ID" value="SFC58955.1"/>
    <property type="molecule type" value="Genomic_DNA"/>
</dbReference>
<dbReference type="NCBIfam" id="NF005589">
    <property type="entry name" value="PRK07314.1"/>
    <property type="match status" value="1"/>
</dbReference>
<dbReference type="Gene3D" id="3.40.47.10">
    <property type="match status" value="1"/>
</dbReference>
<keyword evidence="10 11" id="KW-0012">Acyltransferase</keyword>
<gene>
    <name evidence="16" type="ORF">SAMN04488059_10791</name>
    <name evidence="15" type="ORF">WH91_07610</name>
</gene>
<dbReference type="CDD" id="cd00834">
    <property type="entry name" value="KAS_I_II"/>
    <property type="match status" value="1"/>
</dbReference>